<gene>
    <name evidence="7" type="primary">pncB</name>
    <name evidence="11" type="ORF">A3I41_00100</name>
</gene>
<dbReference type="InterPro" id="IPR007229">
    <property type="entry name" value="Nic_PRibTrfase-Fam"/>
</dbReference>
<dbReference type="GO" id="GO:0016757">
    <property type="term" value="F:glycosyltransferase activity"/>
    <property type="evidence" value="ECO:0007669"/>
    <property type="project" value="UniProtKB-KW"/>
</dbReference>
<evidence type="ECO:0000256" key="3">
    <source>
        <dbReference type="ARBA" id="ARBA00013236"/>
    </source>
</evidence>
<name>A0A1F7VC53_9BACT</name>
<dbReference type="GO" id="GO:0034355">
    <property type="term" value="P:NAD+ biosynthetic process via the salvage pathway"/>
    <property type="evidence" value="ECO:0007669"/>
    <property type="project" value="TreeGrafter"/>
</dbReference>
<dbReference type="EMBL" id="MGEQ01000001">
    <property type="protein sequence ID" value="OGL88120.1"/>
    <property type="molecule type" value="Genomic_DNA"/>
</dbReference>
<dbReference type="GO" id="GO:0005829">
    <property type="term" value="C:cytosol"/>
    <property type="evidence" value="ECO:0007669"/>
    <property type="project" value="TreeGrafter"/>
</dbReference>
<accession>A0A1F7VC53</accession>
<feature type="modified residue" description="Phosphohistidine; by autocatalysis" evidence="7">
    <location>
        <position position="221"/>
    </location>
</feature>
<dbReference type="UniPathway" id="UPA00253">
    <property type="reaction ID" value="UER00457"/>
</dbReference>
<comment type="PTM">
    <text evidence="7 8">Transiently phosphorylated on a His residue during the reaction cycle. Phosphorylation strongly increases the affinity for substrates and increases the rate of nicotinate D-ribonucleotide production. Dephosphorylation regenerates the low-affinity form of the enzyme, leading to product release.</text>
</comment>
<keyword evidence="5 7" id="KW-0436">Ligase</keyword>
<evidence type="ECO:0000313" key="11">
    <source>
        <dbReference type="EMBL" id="OGL88120.1"/>
    </source>
</evidence>
<dbReference type="AlphaFoldDB" id="A0A1F7VC53"/>
<protein>
    <recommendedName>
        <fullName evidence="3 7">Nicotinate phosphoribosyltransferase</fullName>
        <shortName evidence="7">NAPRTase</shortName>
        <ecNumber evidence="3 7">6.3.4.21</ecNumber>
    </recommendedName>
</protein>
<comment type="similarity">
    <text evidence="2 7 8">Belongs to the NAPRTase family.</text>
</comment>
<dbReference type="Proteomes" id="UP000176593">
    <property type="component" value="Unassembled WGS sequence"/>
</dbReference>
<evidence type="ECO:0000256" key="2">
    <source>
        <dbReference type="ARBA" id="ARBA00010897"/>
    </source>
</evidence>
<dbReference type="Pfam" id="PF04095">
    <property type="entry name" value="NAPRTase"/>
    <property type="match status" value="1"/>
</dbReference>
<dbReference type="InterPro" id="IPR006406">
    <property type="entry name" value="Nic_PRibTrfase"/>
</dbReference>
<keyword evidence="6 7" id="KW-0662">Pyridine nucleotide biosynthesis</keyword>
<dbReference type="NCBIfam" id="TIGR01514">
    <property type="entry name" value="NAPRTase"/>
    <property type="match status" value="1"/>
</dbReference>
<evidence type="ECO:0000313" key="12">
    <source>
        <dbReference type="Proteomes" id="UP000176593"/>
    </source>
</evidence>
<comment type="pathway">
    <text evidence="1 7 8">Cofactor biosynthesis; NAD(+) biosynthesis; nicotinate D-ribonucleotide from nicotinate: step 1/1.</text>
</comment>
<sequence length="418" mass="48286">MFDIVKNLLDTDKYKLMMLQFIWLHQRKRKGRFTFKNRTDVNLLNYMTVEQVQAELDHIKQMTMTQGMIERLRNHPTLGKQLQPAFLTWLRSYKLSDIHVGVVKGKLAIYAQGKWTAITMWETFIMNVVNRIYFRAKCKELGLTEEEVIASGRDKLIENIDIVMESDAVVTDFSTRRRWSYDWQFEVVATCAATMGKQFAGTSNIWIALELGIEAIGTIAHEMDMGYQGIYHKEDDARGYMYSHDLLLEQWFALYGTILSIALSDTYGSDYFLEHFKAFAELWIGTRHDSGDPFAYGEKIIKFYELIGIDPKTKLIVFSDGLDARLIVQLNAHFRGRIKLAFGWGTNLGNNMGFQNYENNRGLKALSIVCKLTHISGRATVKLSDNRKKLTGRTSAVLRVKRLTNYDRYEHVNVTCLV</sequence>
<keyword evidence="11" id="KW-0328">Glycosyltransferase</keyword>
<dbReference type="SUPFAM" id="SSF54675">
    <property type="entry name" value="Nicotinate/Quinolinate PRTase N-terminal domain-like"/>
    <property type="match status" value="1"/>
</dbReference>
<dbReference type="PANTHER" id="PTHR11098">
    <property type="entry name" value="NICOTINATE PHOSPHORIBOSYLTRANSFERASE"/>
    <property type="match status" value="1"/>
</dbReference>
<dbReference type="InterPro" id="IPR036068">
    <property type="entry name" value="Nicotinate_pribotase-like_C"/>
</dbReference>
<dbReference type="InterPro" id="IPR040727">
    <property type="entry name" value="NAPRTase_N"/>
</dbReference>
<evidence type="ECO:0000256" key="5">
    <source>
        <dbReference type="ARBA" id="ARBA00022598"/>
    </source>
</evidence>
<evidence type="ECO:0000259" key="9">
    <source>
        <dbReference type="Pfam" id="PF04095"/>
    </source>
</evidence>
<evidence type="ECO:0000256" key="7">
    <source>
        <dbReference type="HAMAP-Rule" id="MF_00570"/>
    </source>
</evidence>
<evidence type="ECO:0000256" key="1">
    <source>
        <dbReference type="ARBA" id="ARBA00004952"/>
    </source>
</evidence>
<evidence type="ECO:0000256" key="8">
    <source>
        <dbReference type="RuleBase" id="RU003838"/>
    </source>
</evidence>
<dbReference type="HAMAP" id="MF_00570">
    <property type="entry name" value="NAPRTase"/>
    <property type="match status" value="1"/>
</dbReference>
<comment type="catalytic activity">
    <reaction evidence="7 8">
        <text>5-phospho-alpha-D-ribose 1-diphosphate + nicotinate + ATP + H2O = nicotinate beta-D-ribonucleotide + ADP + phosphate + diphosphate</text>
        <dbReference type="Rhea" id="RHEA:36163"/>
        <dbReference type="ChEBI" id="CHEBI:15377"/>
        <dbReference type="ChEBI" id="CHEBI:30616"/>
        <dbReference type="ChEBI" id="CHEBI:32544"/>
        <dbReference type="ChEBI" id="CHEBI:33019"/>
        <dbReference type="ChEBI" id="CHEBI:43474"/>
        <dbReference type="ChEBI" id="CHEBI:57502"/>
        <dbReference type="ChEBI" id="CHEBI:58017"/>
        <dbReference type="ChEBI" id="CHEBI:456216"/>
        <dbReference type="EC" id="6.3.4.21"/>
    </reaction>
</comment>
<dbReference type="PANTHER" id="PTHR11098:SF1">
    <property type="entry name" value="NICOTINATE PHOSPHORIBOSYLTRANSFERASE"/>
    <property type="match status" value="1"/>
</dbReference>
<comment type="function">
    <text evidence="7 8">Catalyzes the synthesis of beta-nicotinate D-ribonucleotide from nicotinate and 5-phospho-D-ribose 1-phosphate at the expense of ATP.</text>
</comment>
<evidence type="ECO:0000256" key="6">
    <source>
        <dbReference type="ARBA" id="ARBA00022642"/>
    </source>
</evidence>
<dbReference type="InterPro" id="IPR041525">
    <property type="entry name" value="N/Namide_PRibTrfase"/>
</dbReference>
<dbReference type="SUPFAM" id="SSF51690">
    <property type="entry name" value="Nicotinate/Quinolinate PRTase C-terminal domain-like"/>
    <property type="match status" value="1"/>
</dbReference>
<feature type="domain" description="Nicotinate phosphoribosyltransferase N-terminal" evidence="10">
    <location>
        <begin position="9"/>
        <end position="130"/>
    </location>
</feature>
<reference evidence="11 12" key="1">
    <citation type="journal article" date="2016" name="Nat. Commun.">
        <title>Thousands of microbial genomes shed light on interconnected biogeochemical processes in an aquifer system.</title>
        <authorList>
            <person name="Anantharaman K."/>
            <person name="Brown C.T."/>
            <person name="Hug L.A."/>
            <person name="Sharon I."/>
            <person name="Castelle C.J."/>
            <person name="Probst A.J."/>
            <person name="Thomas B.C."/>
            <person name="Singh A."/>
            <person name="Wilkins M.J."/>
            <person name="Karaoz U."/>
            <person name="Brodie E.L."/>
            <person name="Williams K.H."/>
            <person name="Hubbard S.S."/>
            <person name="Banfield J.F."/>
        </authorList>
    </citation>
    <scope>NUCLEOTIDE SEQUENCE [LARGE SCALE GENOMIC DNA]</scope>
</reference>
<feature type="domain" description="Nicotinate/nicotinamide phosphoribosyltransferase" evidence="9">
    <location>
        <begin position="170"/>
        <end position="396"/>
    </location>
</feature>
<dbReference type="GO" id="GO:0004516">
    <property type="term" value="F:nicotinate phosphoribosyltransferase activity"/>
    <property type="evidence" value="ECO:0007669"/>
    <property type="project" value="UniProtKB-UniRule"/>
</dbReference>
<evidence type="ECO:0000256" key="4">
    <source>
        <dbReference type="ARBA" id="ARBA00022553"/>
    </source>
</evidence>
<dbReference type="Pfam" id="PF17767">
    <property type="entry name" value="NAPRTase_N"/>
    <property type="match status" value="1"/>
</dbReference>
<keyword evidence="4 7" id="KW-0597">Phosphoprotein</keyword>
<dbReference type="PIRSF" id="PIRSF000484">
    <property type="entry name" value="NAPRT"/>
    <property type="match status" value="1"/>
</dbReference>
<dbReference type="EC" id="6.3.4.21" evidence="3 7"/>
<proteinExistence type="inferred from homology"/>
<comment type="caution">
    <text evidence="11">The sequence shown here is derived from an EMBL/GenBank/DDBJ whole genome shotgun (WGS) entry which is preliminary data.</text>
</comment>
<keyword evidence="11" id="KW-0808">Transferase</keyword>
<evidence type="ECO:0000259" key="10">
    <source>
        <dbReference type="Pfam" id="PF17767"/>
    </source>
</evidence>
<organism evidence="11 12">
    <name type="scientific">Candidatus Uhrbacteria bacterium RIFCSPLOWO2_02_FULL_48_18</name>
    <dbReference type="NCBI Taxonomy" id="1802408"/>
    <lineage>
        <taxon>Bacteria</taxon>
        <taxon>Candidatus Uhriibacteriota</taxon>
    </lineage>
</organism>
<dbReference type="Gene3D" id="3.20.140.10">
    <property type="entry name" value="nicotinate phosphoribosyltransferase"/>
    <property type="match status" value="1"/>
</dbReference>